<dbReference type="PATRIC" id="fig|1163407.3.peg.1524"/>
<dbReference type="EMBL" id="AJXT01000015">
    <property type="protein sequence ID" value="EIL93693.1"/>
    <property type="molecule type" value="Genomic_DNA"/>
</dbReference>
<dbReference type="Proteomes" id="UP000003226">
    <property type="component" value="Unassembled WGS sequence"/>
</dbReference>
<dbReference type="STRING" id="1163407.UU7_07616"/>
<sequence length="75" mass="8709">MYDDKRNRIDPGKEAPFPWLPMPDSIVREPGQRKLFLAEEIRAWRDAITHRSRQIDGITLNSPNALYARGDNHHG</sequence>
<proteinExistence type="predicted"/>
<comment type="caution">
    <text evidence="1">The sequence shown here is derived from an EMBL/GenBank/DDBJ whole genome shotgun (WGS) entry which is preliminary data.</text>
</comment>
<evidence type="ECO:0000313" key="2">
    <source>
        <dbReference type="Proteomes" id="UP000003226"/>
    </source>
</evidence>
<organism evidence="1 2">
    <name type="scientific">Rhodanobacter spathiphylli B39</name>
    <dbReference type="NCBI Taxonomy" id="1163407"/>
    <lineage>
        <taxon>Bacteria</taxon>
        <taxon>Pseudomonadati</taxon>
        <taxon>Pseudomonadota</taxon>
        <taxon>Gammaproteobacteria</taxon>
        <taxon>Lysobacterales</taxon>
        <taxon>Rhodanobacteraceae</taxon>
        <taxon>Rhodanobacter</taxon>
    </lineage>
</organism>
<evidence type="ECO:0000313" key="1">
    <source>
        <dbReference type="EMBL" id="EIL93693.1"/>
    </source>
</evidence>
<gene>
    <name evidence="1" type="ORF">UU7_07616</name>
</gene>
<keyword evidence="2" id="KW-1185">Reference proteome</keyword>
<accession>I4W2K2</accession>
<name>I4W2K2_9GAMM</name>
<protein>
    <submittedName>
        <fullName evidence="1">Uncharacterized protein</fullName>
    </submittedName>
</protein>
<reference evidence="1 2" key="1">
    <citation type="journal article" date="2012" name="J. Bacteriol.">
        <title>Genome sequences for six rhodanobacter strains, isolated from soils and the terrestrial subsurface, with variable denitrification capabilities.</title>
        <authorList>
            <person name="Kostka J.E."/>
            <person name="Green S.J."/>
            <person name="Rishishwar L."/>
            <person name="Prakash O."/>
            <person name="Katz L.S."/>
            <person name="Marino-Ramirez L."/>
            <person name="Jordan I.K."/>
            <person name="Munk C."/>
            <person name="Ivanova N."/>
            <person name="Mikhailova N."/>
            <person name="Watson D.B."/>
            <person name="Brown S.D."/>
            <person name="Palumbo A.V."/>
            <person name="Brooks S.C."/>
        </authorList>
    </citation>
    <scope>NUCLEOTIDE SEQUENCE [LARGE SCALE GENOMIC DNA]</scope>
    <source>
        <strain evidence="1 2">B39</strain>
    </source>
</reference>
<dbReference type="AlphaFoldDB" id="I4W2K2"/>